<keyword evidence="1" id="KW-1133">Transmembrane helix</keyword>
<sequence>IFNYRQHDPSRGHIVTNRTSLLLSLLYTTVSIFMVLMLKNCVVVMAPEYAMEGIFGVLILEIVTGSKNVSFRGSEHGSLIGYAWNLWSQGKTKELIDPTVKDTQDVNEAMRCIHVGMLCTRDSVIYRPNISSVLLMLESRIIHLPRPRKPTFHSFLNTGEIVDGQDVATVNDITLTTVVGR</sequence>
<feature type="transmembrane region" description="Helical" evidence="1">
    <location>
        <begin position="21"/>
        <end position="38"/>
    </location>
</feature>
<protein>
    <submittedName>
        <fullName evidence="2">Uncharacterized protein</fullName>
    </submittedName>
</protein>
<keyword evidence="3" id="KW-1185">Reference proteome</keyword>
<dbReference type="InterPro" id="IPR011009">
    <property type="entry name" value="Kinase-like_dom_sf"/>
</dbReference>
<dbReference type="PANTHER" id="PTHR27006">
    <property type="entry name" value="PROMASTIGOTE SURFACE ANTIGEN PROTEIN PSA"/>
    <property type="match status" value="1"/>
</dbReference>
<accession>A0ABQ7ZUZ1</accession>
<proteinExistence type="predicted"/>
<reference evidence="2 3" key="1">
    <citation type="submission" date="2021-05" db="EMBL/GenBank/DDBJ databases">
        <title>Genome Assembly of Synthetic Allotetraploid Brassica napus Reveals Homoeologous Exchanges between Subgenomes.</title>
        <authorList>
            <person name="Davis J.T."/>
        </authorList>
    </citation>
    <scope>NUCLEOTIDE SEQUENCE [LARGE SCALE GENOMIC DNA]</scope>
    <source>
        <strain evidence="3">cv. Da-Ae</strain>
        <tissue evidence="2">Seedling</tissue>
    </source>
</reference>
<keyword evidence="1" id="KW-0812">Transmembrane</keyword>
<dbReference type="SUPFAM" id="SSF56112">
    <property type="entry name" value="Protein kinase-like (PK-like)"/>
    <property type="match status" value="1"/>
</dbReference>
<evidence type="ECO:0000256" key="1">
    <source>
        <dbReference type="SAM" id="Phobius"/>
    </source>
</evidence>
<dbReference type="Proteomes" id="UP000824890">
    <property type="component" value="Unassembled WGS sequence"/>
</dbReference>
<organism evidence="2 3">
    <name type="scientific">Brassica napus</name>
    <name type="common">Rape</name>
    <dbReference type="NCBI Taxonomy" id="3708"/>
    <lineage>
        <taxon>Eukaryota</taxon>
        <taxon>Viridiplantae</taxon>
        <taxon>Streptophyta</taxon>
        <taxon>Embryophyta</taxon>
        <taxon>Tracheophyta</taxon>
        <taxon>Spermatophyta</taxon>
        <taxon>Magnoliopsida</taxon>
        <taxon>eudicotyledons</taxon>
        <taxon>Gunneridae</taxon>
        <taxon>Pentapetalae</taxon>
        <taxon>rosids</taxon>
        <taxon>malvids</taxon>
        <taxon>Brassicales</taxon>
        <taxon>Brassicaceae</taxon>
        <taxon>Brassiceae</taxon>
        <taxon>Brassica</taxon>
    </lineage>
</organism>
<dbReference type="PANTHER" id="PTHR27006:SF619">
    <property type="entry name" value="CYSTEINE-RICH RECEPTOR-LIKE PROTEIN KINASE 15"/>
    <property type="match status" value="1"/>
</dbReference>
<name>A0ABQ7ZUZ1_BRANA</name>
<comment type="caution">
    <text evidence="2">The sequence shown here is derived from an EMBL/GenBank/DDBJ whole genome shotgun (WGS) entry which is preliminary data.</text>
</comment>
<evidence type="ECO:0000313" key="3">
    <source>
        <dbReference type="Proteomes" id="UP000824890"/>
    </source>
</evidence>
<dbReference type="Gene3D" id="1.10.510.10">
    <property type="entry name" value="Transferase(Phosphotransferase) domain 1"/>
    <property type="match status" value="1"/>
</dbReference>
<dbReference type="EMBL" id="JAGKQM010000014">
    <property type="protein sequence ID" value="KAH0884089.1"/>
    <property type="molecule type" value="Genomic_DNA"/>
</dbReference>
<gene>
    <name evidence="2" type="ORF">HID58_060185</name>
</gene>
<evidence type="ECO:0000313" key="2">
    <source>
        <dbReference type="EMBL" id="KAH0884089.1"/>
    </source>
</evidence>
<keyword evidence="1" id="KW-0472">Membrane</keyword>
<feature type="non-terminal residue" evidence="2">
    <location>
        <position position="1"/>
    </location>
</feature>